<dbReference type="InterPro" id="IPR014710">
    <property type="entry name" value="RmlC-like_jellyroll"/>
</dbReference>
<evidence type="ECO:0000259" key="1">
    <source>
        <dbReference type="Pfam" id="PF07883"/>
    </source>
</evidence>
<accession>A0A9D7K2R1</accession>
<evidence type="ECO:0000313" key="2">
    <source>
        <dbReference type="EMBL" id="MBK8525379.1"/>
    </source>
</evidence>
<protein>
    <submittedName>
        <fullName evidence="2">Cupin domain-containing protein</fullName>
    </submittedName>
</protein>
<comment type="caution">
    <text evidence="2">The sequence shown here is derived from an EMBL/GenBank/DDBJ whole genome shotgun (WGS) entry which is preliminary data.</text>
</comment>
<dbReference type="Gene3D" id="2.60.120.10">
    <property type="entry name" value="Jelly Rolls"/>
    <property type="match status" value="1"/>
</dbReference>
<dbReference type="InterPro" id="IPR013096">
    <property type="entry name" value="Cupin_2"/>
</dbReference>
<dbReference type="InterPro" id="IPR011051">
    <property type="entry name" value="RmlC_Cupin_sf"/>
</dbReference>
<dbReference type="EMBL" id="JADJUC010000030">
    <property type="protein sequence ID" value="MBK8525379.1"/>
    <property type="molecule type" value="Genomic_DNA"/>
</dbReference>
<proteinExistence type="predicted"/>
<gene>
    <name evidence="2" type="ORF">IPL58_15885</name>
</gene>
<reference evidence="2" key="1">
    <citation type="submission" date="2020-10" db="EMBL/GenBank/DDBJ databases">
        <title>Connecting structure to function with the recovery of over 1000 high-quality activated sludge metagenome-assembled genomes encoding full-length rRNA genes using long-read sequencing.</title>
        <authorList>
            <person name="Singleton C.M."/>
            <person name="Petriglieri F."/>
            <person name="Kristensen J.M."/>
            <person name="Kirkegaard R.H."/>
            <person name="Michaelsen T.Y."/>
            <person name="Andersen M.H."/>
            <person name="Karst S.M."/>
            <person name="Dueholm M.S."/>
            <person name="Nielsen P.H."/>
            <person name="Albertsen M."/>
        </authorList>
    </citation>
    <scope>NUCLEOTIDE SEQUENCE</scope>
    <source>
        <strain evidence="2">Hirt_18-Q3-R61-65_BATAC.395</strain>
    </source>
</reference>
<evidence type="ECO:0000313" key="3">
    <source>
        <dbReference type="Proteomes" id="UP000886689"/>
    </source>
</evidence>
<name>A0A9D7K2R1_9PROT</name>
<dbReference type="AlphaFoldDB" id="A0A9D7K2R1"/>
<dbReference type="SUPFAM" id="SSF51182">
    <property type="entry name" value="RmlC-like cupins"/>
    <property type="match status" value="1"/>
</dbReference>
<dbReference type="Proteomes" id="UP000886689">
    <property type="component" value="Unassembled WGS sequence"/>
</dbReference>
<organism evidence="2 3">
    <name type="scientific">Candidatus Proximibacter danicus</name>
    <dbReference type="NCBI Taxonomy" id="2954365"/>
    <lineage>
        <taxon>Bacteria</taxon>
        <taxon>Pseudomonadati</taxon>
        <taxon>Pseudomonadota</taxon>
        <taxon>Betaproteobacteria</taxon>
        <taxon>Candidatus Proximibacter</taxon>
    </lineage>
</organism>
<dbReference type="Pfam" id="PF07883">
    <property type="entry name" value="Cupin_2"/>
    <property type="match status" value="1"/>
</dbReference>
<sequence length="110" mass="11767">MAIDHTSAGIIINILSASGGHSSDESATLIRAEHVEVFRMVMPSGKRTPEHRAAGAITIQCIAGEIELVAHGKTQQLRAGQLVFLADGEAHEVCALSDATLLISMWLHRK</sequence>
<feature type="domain" description="Cupin type-2" evidence="1">
    <location>
        <begin position="39"/>
        <end position="101"/>
    </location>
</feature>